<dbReference type="PROSITE" id="PS51257">
    <property type="entry name" value="PROKAR_LIPOPROTEIN"/>
    <property type="match status" value="1"/>
</dbReference>
<evidence type="ECO:0000313" key="1">
    <source>
        <dbReference type="EMBL" id="AWG23786.1"/>
    </source>
</evidence>
<proteinExistence type="predicted"/>
<dbReference type="EMBL" id="CP020919">
    <property type="protein sequence ID" value="AWG23786.1"/>
    <property type="molecule type" value="Genomic_DNA"/>
</dbReference>
<dbReference type="KEGG" id="fki:FK004_00360"/>
<protein>
    <submittedName>
        <fullName evidence="1">Uncharacterized protein</fullName>
    </submittedName>
</protein>
<keyword evidence="2" id="KW-1185">Reference proteome</keyword>
<evidence type="ECO:0000313" key="2">
    <source>
        <dbReference type="Proteomes" id="UP000244677"/>
    </source>
</evidence>
<dbReference type="RefSeq" id="WP_108735460.1">
    <property type="nucleotide sequence ID" value="NZ_CP020919.1"/>
</dbReference>
<accession>A0A2S1LJV7</accession>
<gene>
    <name evidence="1" type="ORF">FK004_00360</name>
</gene>
<reference evidence="1 2" key="1">
    <citation type="submission" date="2017-04" db="EMBL/GenBank/DDBJ databases">
        <title>Complete genome sequence of Flavobacterium kingsejong AJ004.</title>
        <authorList>
            <person name="Lee P.C."/>
        </authorList>
    </citation>
    <scope>NUCLEOTIDE SEQUENCE [LARGE SCALE GENOMIC DNA]</scope>
    <source>
        <strain evidence="1 2">AJ004</strain>
    </source>
</reference>
<dbReference type="OrthoDB" id="1353940at2"/>
<name>A0A2S1LJV7_9FLAO</name>
<dbReference type="Proteomes" id="UP000244677">
    <property type="component" value="Chromosome"/>
</dbReference>
<sequence length="277" mass="29587">MKKIFFFLAVAGSTFFTSCSSDDDVASSIVLTSNVPTVVFGETFTLTVKTDLAVDVTAGSQFFVNNVAISSNVFTPPTGGTYTIRAVNGTLTSADITVKVTAPLNSFVVNGTVYNTETSILVYLGTDENSMNNWIAAGYNALTENEMDVYFTTPQVGAVTLEYPTAANFVFGATPGSQFLYGIIGEDELEGDEESLTALNLNLTTINVPQVAGDPQNWTYTYDAVFVGGETVVGNFSGDYLFYNASTPAGKTTVQPIKRIHSSSLKNGAKKAYLNKK</sequence>
<organism evidence="1 2">
    <name type="scientific">Flavobacterium kingsejongi</name>
    <dbReference type="NCBI Taxonomy" id="1678728"/>
    <lineage>
        <taxon>Bacteria</taxon>
        <taxon>Pseudomonadati</taxon>
        <taxon>Bacteroidota</taxon>
        <taxon>Flavobacteriia</taxon>
        <taxon>Flavobacteriales</taxon>
        <taxon>Flavobacteriaceae</taxon>
        <taxon>Flavobacterium</taxon>
    </lineage>
</organism>
<dbReference type="AlphaFoldDB" id="A0A2S1LJV7"/>